<evidence type="ECO:0000256" key="5">
    <source>
        <dbReference type="HAMAP-Rule" id="MF_00978"/>
    </source>
</evidence>
<dbReference type="Pfam" id="PF03099">
    <property type="entry name" value="BPL_LplA_LipB"/>
    <property type="match status" value="1"/>
</dbReference>
<comment type="similarity">
    <text evidence="5">Belongs to the biotin--protein ligase family.</text>
</comment>
<dbReference type="GO" id="GO:0005737">
    <property type="term" value="C:cytoplasm"/>
    <property type="evidence" value="ECO:0007669"/>
    <property type="project" value="TreeGrafter"/>
</dbReference>
<name>A0A4Q9Y7I7_9LACO</name>
<dbReference type="Gene3D" id="1.10.10.10">
    <property type="entry name" value="Winged helix-like DNA-binding domain superfamily/Winged helix DNA-binding domain"/>
    <property type="match status" value="1"/>
</dbReference>
<dbReference type="HAMAP" id="MF_00978">
    <property type="entry name" value="Bifunct_BirA"/>
    <property type="match status" value="1"/>
</dbReference>
<evidence type="ECO:0000259" key="6">
    <source>
        <dbReference type="PROSITE" id="PS51733"/>
    </source>
</evidence>
<dbReference type="PROSITE" id="PS51733">
    <property type="entry name" value="BPL_LPL_CATALYTIC"/>
    <property type="match status" value="1"/>
</dbReference>
<evidence type="ECO:0000313" key="7">
    <source>
        <dbReference type="EMBL" id="TBX52334.1"/>
    </source>
</evidence>
<dbReference type="PANTHER" id="PTHR12835:SF5">
    <property type="entry name" value="BIOTIN--PROTEIN LIGASE"/>
    <property type="match status" value="1"/>
</dbReference>
<dbReference type="InterPro" id="IPR004408">
    <property type="entry name" value="Biotin_CoA_COase_ligase"/>
</dbReference>
<feature type="binding site" evidence="5">
    <location>
        <position position="114"/>
    </location>
    <ligand>
        <name>biotin</name>
        <dbReference type="ChEBI" id="CHEBI:57586"/>
    </ligand>
</feature>
<evidence type="ECO:0000313" key="8">
    <source>
        <dbReference type="Proteomes" id="UP000292648"/>
    </source>
</evidence>
<keyword evidence="1 5" id="KW-0436">Ligase</keyword>
<dbReference type="SUPFAM" id="SSF55681">
    <property type="entry name" value="Class II aaRS and biotin synthetases"/>
    <property type="match status" value="1"/>
</dbReference>
<proteinExistence type="inferred from homology"/>
<dbReference type="PANTHER" id="PTHR12835">
    <property type="entry name" value="BIOTIN PROTEIN LIGASE"/>
    <property type="match status" value="1"/>
</dbReference>
<dbReference type="InterPro" id="IPR013196">
    <property type="entry name" value="HTH_11"/>
</dbReference>
<comment type="caution">
    <text evidence="7">The sequence shown here is derived from an EMBL/GenBank/DDBJ whole genome shotgun (WGS) entry which is preliminary data.</text>
</comment>
<feature type="domain" description="BPL/LPL catalytic" evidence="6">
    <location>
        <begin position="77"/>
        <end position="258"/>
    </location>
</feature>
<dbReference type="InterPro" id="IPR003142">
    <property type="entry name" value="BPL_C"/>
</dbReference>
<dbReference type="SUPFAM" id="SSF46785">
    <property type="entry name" value="Winged helix' DNA-binding domain"/>
    <property type="match status" value="1"/>
</dbReference>
<keyword evidence="2 5" id="KW-0547">Nucleotide-binding</keyword>
<comment type="function">
    <text evidence="5">Acts both as a biotin--[acetyl-CoA-carboxylase] ligase and a repressor.</text>
</comment>
<dbReference type="GO" id="GO:0006355">
    <property type="term" value="P:regulation of DNA-templated transcription"/>
    <property type="evidence" value="ECO:0007669"/>
    <property type="project" value="UniProtKB-UniRule"/>
</dbReference>
<sequence length="323" mass="35127">MSTKEQVLMALLANPGDWLSGDQLAQQTKRSRESIWKAINALRKQGHQIESRKNRGYCYVGSRRLDANAIQIYSDQQFAGPIEVVAQTPSTQILAKIFLSHHQPRLAAFLADEQTAGYGRRGREFYSPAQTGLYFSLILPNPTNALANVGLLTTGVAVSVVNVLQRFYPNKDFALKWVNDIYLNQHKVGGIITEASLELESTSAAAFIVGVGLNLTTTDFPQALQARAQSVDPTMPVDRNQLAAALLSSLVALSKRYATADFLPIYRAKSLVLGQQITLQVGDAVVAGVAETIDEHGGLVVRMTTGERRTFTSGEVVKVGLPA</sequence>
<dbReference type="CDD" id="cd16442">
    <property type="entry name" value="BPL"/>
    <property type="match status" value="1"/>
</dbReference>
<dbReference type="EMBL" id="SEHH01000011">
    <property type="protein sequence ID" value="TBX52334.1"/>
    <property type="molecule type" value="Genomic_DNA"/>
</dbReference>
<organism evidence="7 8">
    <name type="scientific">Lactiplantibacillus paraplantarum</name>
    <dbReference type="NCBI Taxonomy" id="60520"/>
    <lineage>
        <taxon>Bacteria</taxon>
        <taxon>Bacillati</taxon>
        <taxon>Bacillota</taxon>
        <taxon>Bacilli</taxon>
        <taxon>Lactobacillales</taxon>
        <taxon>Lactobacillaceae</taxon>
        <taxon>Lactiplantibacillus</taxon>
    </lineage>
</organism>
<dbReference type="Proteomes" id="UP000292648">
    <property type="component" value="Unassembled WGS sequence"/>
</dbReference>
<dbReference type="NCBIfam" id="TIGR00121">
    <property type="entry name" value="birA_ligase"/>
    <property type="match status" value="1"/>
</dbReference>
<dbReference type="Pfam" id="PF08279">
    <property type="entry name" value="HTH_11"/>
    <property type="match status" value="1"/>
</dbReference>
<dbReference type="GO" id="GO:0003677">
    <property type="term" value="F:DNA binding"/>
    <property type="evidence" value="ECO:0007669"/>
    <property type="project" value="UniProtKB-UniRule"/>
</dbReference>
<dbReference type="EC" id="6.3.4.15" evidence="5"/>
<gene>
    <name evidence="5" type="primary">birA</name>
    <name evidence="7" type="ORF">EUZ87_01590</name>
</gene>
<keyword evidence="5" id="KW-0678">Repressor</keyword>
<keyword evidence="3 5" id="KW-0067">ATP-binding</keyword>
<feature type="DNA-binding region" description="H-T-H motif" evidence="5">
    <location>
        <begin position="21"/>
        <end position="40"/>
    </location>
</feature>
<evidence type="ECO:0000256" key="4">
    <source>
        <dbReference type="ARBA" id="ARBA00023267"/>
    </source>
</evidence>
<keyword evidence="4 5" id="KW-0092">Biotin</keyword>
<dbReference type="Pfam" id="PF02237">
    <property type="entry name" value="BPL_C"/>
    <property type="match status" value="1"/>
</dbReference>
<dbReference type="Gene3D" id="2.30.30.100">
    <property type="match status" value="1"/>
</dbReference>
<dbReference type="RefSeq" id="WP_131509256.1">
    <property type="nucleotide sequence ID" value="NZ_CP118745.1"/>
</dbReference>
<keyword evidence="5" id="KW-0238">DNA-binding</keyword>
<dbReference type="GO" id="GO:0009249">
    <property type="term" value="P:protein lipoylation"/>
    <property type="evidence" value="ECO:0007669"/>
    <property type="project" value="UniProtKB-ARBA"/>
</dbReference>
<dbReference type="InterPro" id="IPR036390">
    <property type="entry name" value="WH_DNA-bd_sf"/>
</dbReference>
<dbReference type="GO" id="GO:0016740">
    <property type="term" value="F:transferase activity"/>
    <property type="evidence" value="ECO:0007669"/>
    <property type="project" value="UniProtKB-ARBA"/>
</dbReference>
<accession>A0A4Q9Y7I7</accession>
<dbReference type="InterPro" id="IPR008988">
    <property type="entry name" value="Transcriptional_repressor_C"/>
</dbReference>
<dbReference type="GO" id="GO:0005524">
    <property type="term" value="F:ATP binding"/>
    <property type="evidence" value="ECO:0007669"/>
    <property type="project" value="UniProtKB-UniRule"/>
</dbReference>
<comment type="catalytic activity">
    <reaction evidence="5">
        <text>biotin + L-lysyl-[protein] + ATP = N(6)-biotinyl-L-lysyl-[protein] + AMP + diphosphate + H(+)</text>
        <dbReference type="Rhea" id="RHEA:11756"/>
        <dbReference type="Rhea" id="RHEA-COMP:9752"/>
        <dbReference type="Rhea" id="RHEA-COMP:10505"/>
        <dbReference type="ChEBI" id="CHEBI:15378"/>
        <dbReference type="ChEBI" id="CHEBI:29969"/>
        <dbReference type="ChEBI" id="CHEBI:30616"/>
        <dbReference type="ChEBI" id="CHEBI:33019"/>
        <dbReference type="ChEBI" id="CHEBI:57586"/>
        <dbReference type="ChEBI" id="CHEBI:83144"/>
        <dbReference type="ChEBI" id="CHEBI:456215"/>
        <dbReference type="EC" id="6.3.4.15"/>
    </reaction>
</comment>
<dbReference type="Gene3D" id="3.30.930.10">
    <property type="entry name" value="Bira Bifunctional Protein, Domain 2"/>
    <property type="match status" value="1"/>
</dbReference>
<dbReference type="GO" id="GO:0004077">
    <property type="term" value="F:biotin--[biotin carboxyl-carrier protein] ligase activity"/>
    <property type="evidence" value="ECO:0007669"/>
    <property type="project" value="UniProtKB-UniRule"/>
</dbReference>
<dbReference type="InterPro" id="IPR030855">
    <property type="entry name" value="Bifunct_BirA"/>
</dbReference>
<dbReference type="SUPFAM" id="SSF50037">
    <property type="entry name" value="C-terminal domain of transcriptional repressors"/>
    <property type="match status" value="1"/>
</dbReference>
<evidence type="ECO:0000256" key="1">
    <source>
        <dbReference type="ARBA" id="ARBA00022598"/>
    </source>
</evidence>
<dbReference type="InterPro" id="IPR036388">
    <property type="entry name" value="WH-like_DNA-bd_sf"/>
</dbReference>
<dbReference type="InterPro" id="IPR045864">
    <property type="entry name" value="aa-tRNA-synth_II/BPL/LPL"/>
</dbReference>
<dbReference type="GeneID" id="79806164"/>
<dbReference type="InterPro" id="IPR004143">
    <property type="entry name" value="BPL_LPL_catalytic"/>
</dbReference>
<protein>
    <recommendedName>
        <fullName evidence="5">Bifunctional ligase/repressor BirA</fullName>
    </recommendedName>
    <alternativeName>
        <fullName evidence="5">Biotin--[acetyl-CoA-carboxylase] ligase</fullName>
        <ecNumber evidence="5">6.3.4.15</ecNumber>
    </alternativeName>
    <alternativeName>
        <fullName evidence="5">Biotin--protein ligase</fullName>
    </alternativeName>
    <alternativeName>
        <fullName evidence="5">Biotin-[acetyl-CoA carboxylase] synthetase</fullName>
    </alternativeName>
</protein>
<reference evidence="7 8" key="1">
    <citation type="submission" date="2019-01" db="EMBL/GenBank/DDBJ databases">
        <title>Draft genome sequence of Lactobacillus paraplantarum OSY-TC318, a Producer of the novel lantibiotic Paraplantaracin TC318.</title>
        <authorList>
            <person name="Hussein W.E."/>
            <person name="Huang E."/>
            <person name="Yousef A.E."/>
        </authorList>
    </citation>
    <scope>NUCLEOTIDE SEQUENCE [LARGE SCALE GENOMIC DNA]</scope>
    <source>
        <strain evidence="7 8">OSY-TC318</strain>
    </source>
</reference>
<feature type="binding site" evidence="5">
    <location>
        <position position="187"/>
    </location>
    <ligand>
        <name>biotin</name>
        <dbReference type="ChEBI" id="CHEBI:57586"/>
    </ligand>
</feature>
<evidence type="ECO:0000256" key="3">
    <source>
        <dbReference type="ARBA" id="ARBA00022840"/>
    </source>
</evidence>
<dbReference type="AlphaFoldDB" id="A0A4Q9Y7I7"/>
<keyword evidence="5" id="KW-0804">Transcription</keyword>
<evidence type="ECO:0000256" key="2">
    <source>
        <dbReference type="ARBA" id="ARBA00022741"/>
    </source>
</evidence>
<keyword evidence="5" id="KW-0805">Transcription regulation</keyword>
<comment type="caution">
    <text evidence="5">Lacks conserved residue(s) required for the propagation of feature annotation.</text>
</comment>